<dbReference type="AlphaFoldDB" id="A6DSB3"/>
<dbReference type="GO" id="GO:0015074">
    <property type="term" value="P:DNA integration"/>
    <property type="evidence" value="ECO:0007669"/>
    <property type="project" value="InterPro"/>
</dbReference>
<dbReference type="GO" id="GO:0006310">
    <property type="term" value="P:DNA recombination"/>
    <property type="evidence" value="ECO:0007669"/>
    <property type="project" value="UniProtKB-KW"/>
</dbReference>
<dbReference type="Proteomes" id="UP000004947">
    <property type="component" value="Unassembled WGS sequence"/>
</dbReference>
<evidence type="ECO:0000313" key="4">
    <source>
        <dbReference type="Proteomes" id="UP000004947"/>
    </source>
</evidence>
<proteinExistence type="predicted"/>
<dbReference type="InterPro" id="IPR013762">
    <property type="entry name" value="Integrase-like_cat_sf"/>
</dbReference>
<evidence type="ECO:0000313" key="3">
    <source>
        <dbReference type="EMBL" id="EDM25458.1"/>
    </source>
</evidence>
<dbReference type="SUPFAM" id="SSF56349">
    <property type="entry name" value="DNA breaking-rejoining enzymes"/>
    <property type="match status" value="1"/>
</dbReference>
<dbReference type="RefSeq" id="WP_007280722.1">
    <property type="nucleotide sequence ID" value="NZ_ABCK01000029.1"/>
</dbReference>
<dbReference type="OrthoDB" id="185554at2"/>
<accession>A6DSB3</accession>
<dbReference type="PANTHER" id="PTHR30349:SF64">
    <property type="entry name" value="PROPHAGE INTEGRASE INTD-RELATED"/>
    <property type="match status" value="1"/>
</dbReference>
<dbReference type="PROSITE" id="PS51898">
    <property type="entry name" value="TYR_RECOMBINASE"/>
    <property type="match status" value="1"/>
</dbReference>
<name>A6DSB3_9BACT</name>
<comment type="caution">
    <text evidence="3">The sequence shown here is derived from an EMBL/GenBank/DDBJ whole genome shotgun (WGS) entry which is preliminary data.</text>
</comment>
<sequence length="450" mass="52791">MSVRRKKLASGKYVRDYYYEFRMNGEPYRGTTGCSEKKDAINFVRKLKRDLKTAINAKKHNKSLIHFRESVTEGLIGTKVKLEDVFPIFKNEFPKFITKTPSEKRWELKESIWRDFTAFLTSKGVCNIHEVTEENAREYWAYLRRNGRYNKEVKNAQGRKKYKSKRVKLSNTTVDEYRSQLQQVFTVMMCYARLIDNPFRKIAKLESDRRKMDIFTPDELIRINEFIYSDKIVPFCLNGELNKLIVRAVFIIGINTGMRLADIALLKWKDVSLSERMITIFMSKIKTPDPVEIPISKKLLVFLKEQEKLRLNDYVCPELAKLYLEDAGKISFRFSQMLKYLNIETCVLHEGRARQNCIKGIHSLRHQFCYLAGMRGVPENLLQSIVGHMSKDMTRYYMMHKTHELKHKAIAVMDDFEAVPDKNKPSSEVFTDIKKYSAEDLLKAIKDMIG</sequence>
<dbReference type="InterPro" id="IPR050090">
    <property type="entry name" value="Tyrosine_recombinase_XerCD"/>
</dbReference>
<dbReference type="EMBL" id="ABCK01000029">
    <property type="protein sequence ID" value="EDM25458.1"/>
    <property type="molecule type" value="Genomic_DNA"/>
</dbReference>
<keyword evidence="4" id="KW-1185">Reference proteome</keyword>
<dbReference type="Pfam" id="PF00589">
    <property type="entry name" value="Phage_integrase"/>
    <property type="match status" value="1"/>
</dbReference>
<dbReference type="InterPro" id="IPR002104">
    <property type="entry name" value="Integrase_catalytic"/>
</dbReference>
<dbReference type="STRING" id="313628.LNTAR_25355"/>
<dbReference type="InterPro" id="IPR011010">
    <property type="entry name" value="DNA_brk_join_enz"/>
</dbReference>
<reference evidence="3 4" key="1">
    <citation type="journal article" date="2010" name="J. Bacteriol.">
        <title>Genome sequence of Lentisphaera araneosa HTCC2155T, the type species of the order Lentisphaerales in the phylum Lentisphaerae.</title>
        <authorList>
            <person name="Thrash J.C."/>
            <person name="Cho J.C."/>
            <person name="Vergin K.L."/>
            <person name="Morris R.M."/>
            <person name="Giovannoni S.J."/>
        </authorList>
    </citation>
    <scope>NUCLEOTIDE SEQUENCE [LARGE SCALE GENOMIC DNA]</scope>
    <source>
        <strain evidence="3 4">HTCC2155</strain>
    </source>
</reference>
<evidence type="ECO:0000256" key="1">
    <source>
        <dbReference type="ARBA" id="ARBA00023172"/>
    </source>
</evidence>
<keyword evidence="1" id="KW-0233">DNA recombination</keyword>
<protein>
    <submittedName>
        <fullName evidence="3">Tyrosine type site-specific recombinase</fullName>
    </submittedName>
</protein>
<dbReference type="eggNOG" id="COG0582">
    <property type="taxonomic scope" value="Bacteria"/>
</dbReference>
<feature type="domain" description="Tyr recombinase" evidence="2">
    <location>
        <begin position="210"/>
        <end position="411"/>
    </location>
</feature>
<evidence type="ECO:0000259" key="2">
    <source>
        <dbReference type="PROSITE" id="PS51898"/>
    </source>
</evidence>
<dbReference type="GO" id="GO:0003677">
    <property type="term" value="F:DNA binding"/>
    <property type="evidence" value="ECO:0007669"/>
    <property type="project" value="InterPro"/>
</dbReference>
<gene>
    <name evidence="3" type="ORF">LNTAR_25355</name>
</gene>
<dbReference type="PANTHER" id="PTHR30349">
    <property type="entry name" value="PHAGE INTEGRASE-RELATED"/>
    <property type="match status" value="1"/>
</dbReference>
<organism evidence="3 4">
    <name type="scientific">Lentisphaera araneosa HTCC2155</name>
    <dbReference type="NCBI Taxonomy" id="313628"/>
    <lineage>
        <taxon>Bacteria</taxon>
        <taxon>Pseudomonadati</taxon>
        <taxon>Lentisphaerota</taxon>
        <taxon>Lentisphaeria</taxon>
        <taxon>Lentisphaerales</taxon>
        <taxon>Lentisphaeraceae</taxon>
        <taxon>Lentisphaera</taxon>
    </lineage>
</organism>
<dbReference type="Gene3D" id="1.10.443.10">
    <property type="entry name" value="Intergrase catalytic core"/>
    <property type="match status" value="1"/>
</dbReference>